<evidence type="ECO:0008006" key="2">
    <source>
        <dbReference type="Google" id="ProtNLM"/>
    </source>
</evidence>
<sequence length="46" mass="4662">MGVARPLAAGDIVLSGAFGPLAPMTAGRHYRLAMSGFADLVVDCAD</sequence>
<dbReference type="EMBL" id="CZQE01000037">
    <property type="protein sequence ID" value="CUS43335.1"/>
    <property type="molecule type" value="Genomic_DNA"/>
</dbReference>
<protein>
    <recommendedName>
        <fullName evidence="2">2-keto-4-pentenoate hydratase</fullName>
    </recommendedName>
</protein>
<dbReference type="InterPro" id="IPR036663">
    <property type="entry name" value="Fumarylacetoacetase_C_sf"/>
</dbReference>
<evidence type="ECO:0000313" key="1">
    <source>
        <dbReference type="EMBL" id="CUS43335.1"/>
    </source>
</evidence>
<dbReference type="Gene3D" id="3.90.850.10">
    <property type="entry name" value="Fumarylacetoacetase-like, C-terminal domain"/>
    <property type="match status" value="1"/>
</dbReference>
<proteinExistence type="predicted"/>
<organism evidence="1">
    <name type="scientific">hydrothermal vent metagenome</name>
    <dbReference type="NCBI Taxonomy" id="652676"/>
    <lineage>
        <taxon>unclassified sequences</taxon>
        <taxon>metagenomes</taxon>
        <taxon>ecological metagenomes</taxon>
    </lineage>
</organism>
<dbReference type="AlphaFoldDB" id="A0A160TF35"/>
<gene>
    <name evidence="1" type="ORF">MGWOODY_Smn27</name>
</gene>
<accession>A0A160TF35</accession>
<reference evidence="1" key="1">
    <citation type="submission" date="2015-10" db="EMBL/GenBank/DDBJ databases">
        <authorList>
            <person name="Gilbert D.G."/>
        </authorList>
    </citation>
    <scope>NUCLEOTIDE SEQUENCE</scope>
</reference>
<dbReference type="GO" id="GO:0003824">
    <property type="term" value="F:catalytic activity"/>
    <property type="evidence" value="ECO:0007669"/>
    <property type="project" value="InterPro"/>
</dbReference>
<dbReference type="SUPFAM" id="SSF56529">
    <property type="entry name" value="FAH"/>
    <property type="match status" value="1"/>
</dbReference>
<name>A0A160TF35_9ZZZZ</name>